<gene>
    <name evidence="2" type="ORF">HMPREF9453_01919</name>
</gene>
<evidence type="ECO:0000313" key="2">
    <source>
        <dbReference type="EMBL" id="EHO62201.1"/>
    </source>
</evidence>
<comment type="caution">
    <text evidence="2">The sequence shown here is derived from an EMBL/GenBank/DDBJ whole genome shotgun (WGS) entry which is preliminary data.</text>
</comment>
<protein>
    <recommendedName>
        <fullName evidence="4">Lipoprotein</fullName>
    </recommendedName>
</protein>
<dbReference type="HOGENOM" id="CLU_1127665_0_0_9"/>
<feature type="chain" id="PRO_5039089957" description="Lipoprotein" evidence="1">
    <location>
        <begin position="21"/>
        <end position="246"/>
    </location>
</feature>
<evidence type="ECO:0000256" key="1">
    <source>
        <dbReference type="SAM" id="SignalP"/>
    </source>
</evidence>
<keyword evidence="1" id="KW-0732">Signal</keyword>
<sequence>MKRIKIGMMALAVAAVLATASGCGTSKLEGEWTAQDKVALEPEKKFDSPGFQNVVIEKKGGRYEVTNVIYSYGEKYRVRTYSGYGPDTTDSGVKCLVDTTDMWGAIAGFKKAPQEKTFGLTDYEYTLYPDYLMYKSFADENENSKNNKSSKNDNVITAFGRNGNYRIFFDDKKDSLKMTNPAGKTITLTRAKKGALEEYEKSMRNAISEYRKAIDNKWKTEAENGHIFGPHPTLTGDIKFHDDIKD</sequence>
<evidence type="ECO:0008006" key="4">
    <source>
        <dbReference type="Google" id="ProtNLM"/>
    </source>
</evidence>
<keyword evidence="3" id="KW-1185">Reference proteome</keyword>
<dbReference type="PATRIC" id="fig|742743.3.peg.1932"/>
<organism evidence="2 3">
    <name type="scientific">Dialister succinatiphilus YIT 11850</name>
    <dbReference type="NCBI Taxonomy" id="742743"/>
    <lineage>
        <taxon>Bacteria</taxon>
        <taxon>Bacillati</taxon>
        <taxon>Bacillota</taxon>
        <taxon>Negativicutes</taxon>
        <taxon>Veillonellales</taxon>
        <taxon>Veillonellaceae</taxon>
        <taxon>Dialister</taxon>
    </lineage>
</organism>
<dbReference type="RefSeq" id="WP_008860413.1">
    <property type="nucleotide sequence ID" value="NZ_JH591189.1"/>
</dbReference>
<name>H1D2T1_9FIRM</name>
<dbReference type="PROSITE" id="PS51257">
    <property type="entry name" value="PROKAR_LIPOPROTEIN"/>
    <property type="match status" value="1"/>
</dbReference>
<reference evidence="2 3" key="1">
    <citation type="submission" date="2011-11" db="EMBL/GenBank/DDBJ databases">
        <title>The Genome Sequence of Dialister succinatiphilus YIT 11850.</title>
        <authorList>
            <consortium name="The Broad Institute Genome Sequencing Platform"/>
            <person name="Earl A."/>
            <person name="Ward D."/>
            <person name="Feldgarden M."/>
            <person name="Gevers D."/>
            <person name="Morotomi M."/>
            <person name="Young S.K."/>
            <person name="Zeng Q."/>
            <person name="Gargeya S."/>
            <person name="Fitzgerald M."/>
            <person name="Haas B."/>
            <person name="Abouelleil A."/>
            <person name="Alvarado L."/>
            <person name="Arachchi H.M."/>
            <person name="Berlin A."/>
            <person name="Brown A."/>
            <person name="Chapman S.B."/>
            <person name="Dunbar C."/>
            <person name="Gearin G."/>
            <person name="Goldberg J."/>
            <person name="Griggs A."/>
            <person name="Gujja S."/>
            <person name="Heiman D."/>
            <person name="Howarth C."/>
            <person name="Lui A."/>
            <person name="MacDonald P.J.P."/>
            <person name="Montmayeur A."/>
            <person name="Murphy C."/>
            <person name="Neiman D."/>
            <person name="Pearson M."/>
            <person name="Priest M."/>
            <person name="Roberts A."/>
            <person name="Saif S."/>
            <person name="Shea T."/>
            <person name="Sisk P."/>
            <person name="Stolte C."/>
            <person name="Sykes S."/>
            <person name="Wortman J."/>
            <person name="Nusbaum C."/>
            <person name="Birren B."/>
        </authorList>
    </citation>
    <scope>NUCLEOTIDE SEQUENCE [LARGE SCALE GENOMIC DNA]</scope>
    <source>
        <strain evidence="2 3">YIT 11850</strain>
    </source>
</reference>
<dbReference type="AlphaFoldDB" id="H1D2T1"/>
<accession>H1D2T1</accession>
<proteinExistence type="predicted"/>
<feature type="signal peptide" evidence="1">
    <location>
        <begin position="1"/>
        <end position="20"/>
    </location>
</feature>
<dbReference type="Proteomes" id="UP000003277">
    <property type="component" value="Unassembled WGS sequence"/>
</dbReference>
<dbReference type="STRING" id="742743.HMPREF9453_01919"/>
<evidence type="ECO:0000313" key="3">
    <source>
        <dbReference type="Proteomes" id="UP000003277"/>
    </source>
</evidence>
<dbReference type="EMBL" id="ADLT01000065">
    <property type="protein sequence ID" value="EHO62201.1"/>
    <property type="molecule type" value="Genomic_DNA"/>
</dbReference>